<dbReference type="EMBL" id="CP163443">
    <property type="protein sequence ID" value="XDQ53445.1"/>
    <property type="molecule type" value="Genomic_DNA"/>
</dbReference>
<reference evidence="1" key="1">
    <citation type="submission" date="2024-07" db="EMBL/GenBank/DDBJ databases">
        <authorList>
            <person name="Yu S.T."/>
        </authorList>
    </citation>
    <scope>NUCLEOTIDE SEQUENCE</scope>
    <source>
        <strain evidence="1">R41</strain>
    </source>
</reference>
<proteinExistence type="predicted"/>
<dbReference type="RefSeq" id="WP_369246698.1">
    <property type="nucleotide sequence ID" value="NZ_CP163443.1"/>
</dbReference>
<sequence>MTGPVTIPGDGTFQLTVSNTAQGEVFSFSIPATDHRAAVKVTATGVTGAVNVYTYDSTTGHPDGIAADGPLHAPVNPKTGLYADLSRIDFCVKPTKYV</sequence>
<organism evidence="1">
    <name type="scientific">Streptomyces sp. R41</name>
    <dbReference type="NCBI Taxonomy" id="3238632"/>
    <lineage>
        <taxon>Bacteria</taxon>
        <taxon>Bacillati</taxon>
        <taxon>Actinomycetota</taxon>
        <taxon>Actinomycetes</taxon>
        <taxon>Kitasatosporales</taxon>
        <taxon>Streptomycetaceae</taxon>
        <taxon>Streptomyces</taxon>
    </lineage>
</organism>
<evidence type="ECO:0000313" key="1">
    <source>
        <dbReference type="EMBL" id="XDQ53445.1"/>
    </source>
</evidence>
<dbReference type="AlphaFoldDB" id="A0AB39RC62"/>
<protein>
    <submittedName>
        <fullName evidence="1">Uncharacterized protein</fullName>
    </submittedName>
</protein>
<name>A0AB39RC62_9ACTN</name>
<accession>A0AB39RC62</accession>
<gene>
    <name evidence="1" type="ORF">AB5J53_18120</name>
</gene>